<sequence length="108" mass="11808">MVVFASVMAITVPVIFLFLFAAGRQVVLRSGRPAWLHRRLAARRRAGGGVGMGTAAFDELQAFFNSNKRIQIEQRRVELILPDENHNGAPPRTGVDLDAGTAVIRPKA</sequence>
<dbReference type="AlphaFoldDB" id="A0A7W7R2U0"/>
<evidence type="ECO:0000313" key="2">
    <source>
        <dbReference type="EMBL" id="MBB4923816.1"/>
    </source>
</evidence>
<dbReference type="Proteomes" id="UP000540506">
    <property type="component" value="Unassembled WGS sequence"/>
</dbReference>
<dbReference type="RefSeq" id="WP_184935858.1">
    <property type="nucleotide sequence ID" value="NZ_JACHJV010000001.1"/>
</dbReference>
<organism evidence="2 3">
    <name type="scientific">Kitasatospora kifunensis</name>
    <name type="common">Streptomyces kifunensis</name>
    <dbReference type="NCBI Taxonomy" id="58351"/>
    <lineage>
        <taxon>Bacteria</taxon>
        <taxon>Bacillati</taxon>
        <taxon>Actinomycetota</taxon>
        <taxon>Actinomycetes</taxon>
        <taxon>Kitasatosporales</taxon>
        <taxon>Streptomycetaceae</taxon>
        <taxon>Kitasatospora</taxon>
    </lineage>
</organism>
<dbReference type="Pfam" id="PF19690">
    <property type="entry name" value="DUF6191"/>
    <property type="match status" value="1"/>
</dbReference>
<keyword evidence="1" id="KW-1133">Transmembrane helix</keyword>
<comment type="caution">
    <text evidence="2">The sequence shown here is derived from an EMBL/GenBank/DDBJ whole genome shotgun (WGS) entry which is preliminary data.</text>
</comment>
<evidence type="ECO:0000256" key="1">
    <source>
        <dbReference type="SAM" id="Phobius"/>
    </source>
</evidence>
<keyword evidence="1" id="KW-0812">Transmembrane</keyword>
<feature type="transmembrane region" description="Helical" evidence="1">
    <location>
        <begin position="6"/>
        <end position="23"/>
    </location>
</feature>
<accession>A0A7W7R2U0</accession>
<reference evidence="2 3" key="1">
    <citation type="submission" date="2020-08" db="EMBL/GenBank/DDBJ databases">
        <title>Sequencing the genomes of 1000 actinobacteria strains.</title>
        <authorList>
            <person name="Klenk H.-P."/>
        </authorList>
    </citation>
    <scope>NUCLEOTIDE SEQUENCE [LARGE SCALE GENOMIC DNA]</scope>
    <source>
        <strain evidence="2 3">DSM 41654</strain>
    </source>
</reference>
<proteinExistence type="predicted"/>
<name>A0A7W7R2U0_KITKI</name>
<dbReference type="InterPro" id="IPR045684">
    <property type="entry name" value="DUF6191"/>
</dbReference>
<dbReference type="EMBL" id="JACHJV010000001">
    <property type="protein sequence ID" value="MBB4923816.1"/>
    <property type="molecule type" value="Genomic_DNA"/>
</dbReference>
<keyword evidence="1" id="KW-0472">Membrane</keyword>
<keyword evidence="3" id="KW-1185">Reference proteome</keyword>
<gene>
    <name evidence="2" type="ORF">FHR34_002809</name>
</gene>
<evidence type="ECO:0000313" key="3">
    <source>
        <dbReference type="Proteomes" id="UP000540506"/>
    </source>
</evidence>
<protein>
    <submittedName>
        <fullName evidence="2">Uncharacterized protein</fullName>
    </submittedName>
</protein>